<keyword evidence="3" id="KW-1185">Reference proteome</keyword>
<keyword evidence="1" id="KW-1133">Transmembrane helix</keyword>
<name>A0A8T0EG47_ARGBR</name>
<feature type="transmembrane region" description="Helical" evidence="1">
    <location>
        <begin position="107"/>
        <end position="128"/>
    </location>
</feature>
<dbReference type="Proteomes" id="UP000807504">
    <property type="component" value="Unassembled WGS sequence"/>
</dbReference>
<gene>
    <name evidence="2" type="ORF">HNY73_018983</name>
</gene>
<organism evidence="2 3">
    <name type="scientific">Argiope bruennichi</name>
    <name type="common">Wasp spider</name>
    <name type="synonym">Aranea bruennichi</name>
    <dbReference type="NCBI Taxonomy" id="94029"/>
    <lineage>
        <taxon>Eukaryota</taxon>
        <taxon>Metazoa</taxon>
        <taxon>Ecdysozoa</taxon>
        <taxon>Arthropoda</taxon>
        <taxon>Chelicerata</taxon>
        <taxon>Arachnida</taxon>
        <taxon>Araneae</taxon>
        <taxon>Araneomorphae</taxon>
        <taxon>Entelegynae</taxon>
        <taxon>Araneoidea</taxon>
        <taxon>Araneidae</taxon>
        <taxon>Argiope</taxon>
    </lineage>
</organism>
<evidence type="ECO:0008006" key="4">
    <source>
        <dbReference type="Google" id="ProtNLM"/>
    </source>
</evidence>
<evidence type="ECO:0000313" key="2">
    <source>
        <dbReference type="EMBL" id="KAF8771583.1"/>
    </source>
</evidence>
<proteinExistence type="predicted"/>
<sequence>MKHNRVLEMDNAWYLSTEIVIVSNVRSKRIDTLLIIKNLEEVFIFGNFKCERPIGCYAVCLCGKCMKWTFPVCWSKVGSGLLVWVMCEVGPFWALVWVMCEVGLCGWLVWVMCEVGPLWLVGVGWLYGDISSFSELPLGIEQATFMNKKSISYEE</sequence>
<feature type="transmembrane region" description="Helical" evidence="1">
    <location>
        <begin position="81"/>
        <end position="100"/>
    </location>
</feature>
<protein>
    <recommendedName>
        <fullName evidence="4">Transmembrane protein</fullName>
    </recommendedName>
</protein>
<reference evidence="2" key="1">
    <citation type="journal article" date="2020" name="bioRxiv">
        <title>Chromosome-level reference genome of the European wasp spider Argiope bruennichi: a resource for studies on range expansion and evolutionary adaptation.</title>
        <authorList>
            <person name="Sheffer M.M."/>
            <person name="Hoppe A."/>
            <person name="Krehenwinkel H."/>
            <person name="Uhl G."/>
            <person name="Kuss A.W."/>
            <person name="Jensen L."/>
            <person name="Jensen C."/>
            <person name="Gillespie R.G."/>
            <person name="Hoff K.J."/>
            <person name="Prost S."/>
        </authorList>
    </citation>
    <scope>NUCLEOTIDE SEQUENCE</scope>
</reference>
<comment type="caution">
    <text evidence="2">The sequence shown here is derived from an EMBL/GenBank/DDBJ whole genome shotgun (WGS) entry which is preliminary data.</text>
</comment>
<keyword evidence="1" id="KW-0812">Transmembrane</keyword>
<accession>A0A8T0EG47</accession>
<evidence type="ECO:0000256" key="1">
    <source>
        <dbReference type="SAM" id="Phobius"/>
    </source>
</evidence>
<keyword evidence="1" id="KW-0472">Membrane</keyword>
<reference evidence="2" key="2">
    <citation type="submission" date="2020-06" db="EMBL/GenBank/DDBJ databases">
        <authorList>
            <person name="Sheffer M."/>
        </authorList>
    </citation>
    <scope>NUCLEOTIDE SEQUENCE</scope>
</reference>
<evidence type="ECO:0000313" key="3">
    <source>
        <dbReference type="Proteomes" id="UP000807504"/>
    </source>
</evidence>
<dbReference type="EMBL" id="JABXBU010002228">
    <property type="protein sequence ID" value="KAF8771583.1"/>
    <property type="molecule type" value="Genomic_DNA"/>
</dbReference>
<dbReference type="AlphaFoldDB" id="A0A8T0EG47"/>